<comment type="caution">
    <text evidence="1">The sequence shown here is derived from an EMBL/GenBank/DDBJ whole genome shotgun (WGS) entry which is preliminary data.</text>
</comment>
<evidence type="ECO:0000313" key="1">
    <source>
        <dbReference type="EMBL" id="GMF27611.1"/>
    </source>
</evidence>
<reference evidence="1" key="1">
    <citation type="submission" date="2023-04" db="EMBL/GenBank/DDBJ databases">
        <title>Phytophthora lilii NBRC 32176.</title>
        <authorList>
            <person name="Ichikawa N."/>
            <person name="Sato H."/>
            <person name="Tonouchi N."/>
        </authorList>
    </citation>
    <scope>NUCLEOTIDE SEQUENCE</scope>
    <source>
        <strain evidence="1">NBRC 32176</strain>
    </source>
</reference>
<sequence length="177" mass="20018">MNQVSDARRSGDETIKMVSPIIREKASPEMDDLESEMAKLQADPSKFDKDVINGFICKYANTPLVGLLCKLKSLSESSDSKSMIADMMKLVGNAAFGRSGMDMTKHKEVEFLSNEKSVLKATEHFTFSSKTEFNDGTVELVKSKRRIKLKNPIHLSIAIYQLAKLRMLQFYYDCIDF</sequence>
<gene>
    <name evidence="1" type="ORF">Plil01_001156500</name>
</gene>
<accession>A0A9W6U768</accession>
<dbReference type="Proteomes" id="UP001165083">
    <property type="component" value="Unassembled WGS sequence"/>
</dbReference>
<dbReference type="PANTHER" id="PTHR33206">
    <property type="entry name" value="PROTEIN CBG10425"/>
    <property type="match status" value="1"/>
</dbReference>
<dbReference type="PANTHER" id="PTHR33206:SF1">
    <property type="entry name" value="DNA-DIRECTED DNA POLYMERASE"/>
    <property type="match status" value="1"/>
</dbReference>
<dbReference type="EMBL" id="BSXW01000668">
    <property type="protein sequence ID" value="GMF27611.1"/>
    <property type="molecule type" value="Genomic_DNA"/>
</dbReference>
<dbReference type="AlphaFoldDB" id="A0A9W6U768"/>
<organism evidence="1 2">
    <name type="scientific">Phytophthora lilii</name>
    <dbReference type="NCBI Taxonomy" id="2077276"/>
    <lineage>
        <taxon>Eukaryota</taxon>
        <taxon>Sar</taxon>
        <taxon>Stramenopiles</taxon>
        <taxon>Oomycota</taxon>
        <taxon>Peronosporomycetes</taxon>
        <taxon>Peronosporales</taxon>
        <taxon>Peronosporaceae</taxon>
        <taxon>Phytophthora</taxon>
    </lineage>
</organism>
<proteinExistence type="predicted"/>
<protein>
    <submittedName>
        <fullName evidence="1">Unnamed protein product</fullName>
    </submittedName>
</protein>
<keyword evidence="2" id="KW-1185">Reference proteome</keyword>
<evidence type="ECO:0000313" key="2">
    <source>
        <dbReference type="Proteomes" id="UP001165083"/>
    </source>
</evidence>
<name>A0A9W6U768_9STRA</name>
<dbReference type="OrthoDB" id="6622483at2759"/>